<gene>
    <name evidence="3" type="ORF">D1223_00405</name>
</gene>
<dbReference type="AlphaFoldDB" id="A0A399RR74"/>
<dbReference type="PROSITE" id="PS51257">
    <property type="entry name" value="PROKAR_LIPOPROTEIN"/>
    <property type="match status" value="1"/>
</dbReference>
<evidence type="ECO:0000256" key="1">
    <source>
        <dbReference type="SAM" id="SignalP"/>
    </source>
</evidence>
<dbReference type="InterPro" id="IPR019052">
    <property type="entry name" value="DUF2383"/>
</dbReference>
<accession>A0A399RR74</accession>
<evidence type="ECO:0000313" key="3">
    <source>
        <dbReference type="EMBL" id="RIJ32362.1"/>
    </source>
</evidence>
<dbReference type="Proteomes" id="UP000266385">
    <property type="component" value="Unassembled WGS sequence"/>
</dbReference>
<dbReference type="Pfam" id="PF09537">
    <property type="entry name" value="DUF2383"/>
    <property type="match status" value="1"/>
</dbReference>
<dbReference type="SUPFAM" id="SSF47240">
    <property type="entry name" value="Ferritin-like"/>
    <property type="match status" value="1"/>
</dbReference>
<comment type="caution">
    <text evidence="3">The sequence shown here is derived from an EMBL/GenBank/DDBJ whole genome shotgun (WGS) entry which is preliminary data.</text>
</comment>
<keyword evidence="1" id="KW-0732">Signal</keyword>
<keyword evidence="4" id="KW-1185">Reference proteome</keyword>
<feature type="domain" description="DUF2383" evidence="2">
    <location>
        <begin position="45"/>
        <end position="153"/>
    </location>
</feature>
<evidence type="ECO:0000259" key="2">
    <source>
        <dbReference type="Pfam" id="PF09537"/>
    </source>
</evidence>
<evidence type="ECO:0000313" key="4">
    <source>
        <dbReference type="Proteomes" id="UP000266385"/>
    </source>
</evidence>
<dbReference type="InterPro" id="IPR012347">
    <property type="entry name" value="Ferritin-like"/>
</dbReference>
<dbReference type="InterPro" id="IPR011971">
    <property type="entry name" value="CHP02284"/>
</dbReference>
<name>A0A399RR74_9PROT</name>
<dbReference type="InterPro" id="IPR009078">
    <property type="entry name" value="Ferritin-like_SF"/>
</dbReference>
<feature type="chain" id="PRO_5017432431" evidence="1">
    <location>
        <begin position="22"/>
        <end position="185"/>
    </location>
</feature>
<proteinExistence type="predicted"/>
<feature type="signal peptide" evidence="1">
    <location>
        <begin position="1"/>
        <end position="21"/>
    </location>
</feature>
<dbReference type="Gene3D" id="1.20.1260.10">
    <property type="match status" value="1"/>
</dbReference>
<dbReference type="NCBIfam" id="TIGR02284">
    <property type="entry name" value="PA2169 family four-helix-bundle protein"/>
    <property type="match status" value="1"/>
</dbReference>
<dbReference type="EMBL" id="QWFX01000005">
    <property type="protein sequence ID" value="RIJ32362.1"/>
    <property type="molecule type" value="Genomic_DNA"/>
</dbReference>
<sequence length="185" mass="20600">MRFMQRLLLASAAMMLPMMMAACTTATLPPEKQAAVDQSQAVRTEIDELNQLTRIYIDSVTIYQEAANKSNDLHGLKPAVIEIAQERNRQRVQLQDRVIALGGTPAEYGEASGTVRRSMSSIRSILQDDNKVALEEVLRTERYILREVNEAMSKTVTAQSRQLLGQLRTDADQQIARLEAIGNPG</sequence>
<organism evidence="3 4">
    <name type="scientific">Henriciella mobilis</name>
    <dbReference type="NCBI Taxonomy" id="2305467"/>
    <lineage>
        <taxon>Bacteria</taxon>
        <taxon>Pseudomonadati</taxon>
        <taxon>Pseudomonadota</taxon>
        <taxon>Alphaproteobacteria</taxon>
        <taxon>Hyphomonadales</taxon>
        <taxon>Hyphomonadaceae</taxon>
        <taxon>Henriciella</taxon>
    </lineage>
</organism>
<protein>
    <submittedName>
        <fullName evidence="3">PA2169 family four-helix-bundle protein</fullName>
    </submittedName>
</protein>
<reference evidence="3 4" key="1">
    <citation type="submission" date="2018-08" db="EMBL/GenBank/DDBJ databases">
        <title>Henriciella mobilis sp. nov., isolated from seawater.</title>
        <authorList>
            <person name="Cheng H."/>
            <person name="Wu Y.-H."/>
            <person name="Xu X.-W."/>
            <person name="Guo L.-L."/>
        </authorList>
    </citation>
    <scope>NUCLEOTIDE SEQUENCE [LARGE SCALE GENOMIC DNA]</scope>
    <source>
        <strain evidence="3 4">JN25</strain>
    </source>
</reference>